<dbReference type="EMBL" id="JACJHT010000024">
    <property type="protein sequence ID" value="MBA9043037.1"/>
    <property type="molecule type" value="Genomic_DNA"/>
</dbReference>
<dbReference type="InterPro" id="IPR014036">
    <property type="entry name" value="DeoR-like_C"/>
</dbReference>
<dbReference type="SMART" id="SM01134">
    <property type="entry name" value="DeoRC"/>
    <property type="match status" value="1"/>
</dbReference>
<evidence type="ECO:0000313" key="5">
    <source>
        <dbReference type="Proteomes" id="UP000543174"/>
    </source>
</evidence>
<dbReference type="Gene3D" id="3.40.50.1360">
    <property type="match status" value="1"/>
</dbReference>
<sequence>MLQDERLEAILLYLKDHERITIETVCEINNVSKDTARRYLIKLEELGKVVRIRGGAKKLSYSNELYDYSQRLHMSSTVKDRIGEYAATLIKDGESLILDASTTVQCAAKYLKTNNHTVITNSINVVNELVRKDRIKINILGGTLDPQHQAIYGSRAIKDIQQYKVDKCIIGTCGISEEGISTSIEEEGLLLREMIMRSQQTILLADSTKFNKLFFQKVCGLELIDTLITNEKLPSNLKKELSRHSVEVIDITDHSLSPQIKK</sequence>
<dbReference type="PROSITE" id="PS51000">
    <property type="entry name" value="HTH_DEOR_2"/>
    <property type="match status" value="1"/>
</dbReference>
<dbReference type="Pfam" id="PF00455">
    <property type="entry name" value="DeoRC"/>
    <property type="match status" value="1"/>
</dbReference>
<dbReference type="RefSeq" id="WP_053488544.1">
    <property type="nucleotide sequence ID" value="NZ_CP129008.1"/>
</dbReference>
<dbReference type="Gene3D" id="1.10.10.10">
    <property type="entry name" value="Winged helix-like DNA-binding domain superfamily/Winged helix DNA-binding domain"/>
    <property type="match status" value="1"/>
</dbReference>
<keyword evidence="2" id="KW-0804">Transcription</keyword>
<dbReference type="PANTHER" id="PTHR30363">
    <property type="entry name" value="HTH-TYPE TRANSCRIPTIONAL REGULATOR SRLR-RELATED"/>
    <property type="match status" value="1"/>
</dbReference>
<comment type="caution">
    <text evidence="4">The sequence shown here is derived from an EMBL/GenBank/DDBJ whole genome shotgun (WGS) entry which is preliminary data.</text>
</comment>
<dbReference type="InterPro" id="IPR001034">
    <property type="entry name" value="DeoR_HTH"/>
</dbReference>
<dbReference type="Pfam" id="PF08220">
    <property type="entry name" value="HTH_DeoR"/>
    <property type="match status" value="1"/>
</dbReference>
<reference evidence="4" key="1">
    <citation type="submission" date="2020-08" db="EMBL/GenBank/DDBJ databases">
        <title>Functional genomics of gut bacteria from endangered species of beetles.</title>
        <authorList>
            <person name="Carlos-Shanley C."/>
        </authorList>
    </citation>
    <scope>NUCLEOTIDE SEQUENCE [LARGE SCALE GENOMIC DNA]</scope>
    <source>
        <strain evidence="4">S00060</strain>
    </source>
</reference>
<evidence type="ECO:0000313" key="4">
    <source>
        <dbReference type="EMBL" id="MBA9043037.1"/>
    </source>
</evidence>
<dbReference type="SUPFAM" id="SSF100950">
    <property type="entry name" value="NagB/RpiA/CoA transferase-like"/>
    <property type="match status" value="1"/>
</dbReference>
<dbReference type="SUPFAM" id="SSF46785">
    <property type="entry name" value="Winged helix' DNA-binding domain"/>
    <property type="match status" value="1"/>
</dbReference>
<dbReference type="InterPro" id="IPR050313">
    <property type="entry name" value="Carb_Metab_HTH_regulators"/>
</dbReference>
<dbReference type="InterPro" id="IPR037171">
    <property type="entry name" value="NagB/RpiA_transferase-like"/>
</dbReference>
<dbReference type="AlphaFoldDB" id="A0A7W3RIS4"/>
<gene>
    <name evidence="4" type="ORF">HNP21_006215</name>
</gene>
<evidence type="ECO:0000256" key="1">
    <source>
        <dbReference type="ARBA" id="ARBA00023015"/>
    </source>
</evidence>
<dbReference type="InterPro" id="IPR036390">
    <property type="entry name" value="WH_DNA-bd_sf"/>
</dbReference>
<accession>A0A7W3RIS4</accession>
<dbReference type="InterPro" id="IPR036388">
    <property type="entry name" value="WH-like_DNA-bd_sf"/>
</dbReference>
<protein>
    <submittedName>
        <fullName evidence="4">DeoR/GlpR family transcriptional regulator of sugar metabolism</fullName>
    </submittedName>
</protein>
<dbReference type="SMART" id="SM00420">
    <property type="entry name" value="HTH_DEOR"/>
    <property type="match status" value="1"/>
</dbReference>
<name>A0A7W3RIS4_PRIAR</name>
<evidence type="ECO:0000256" key="2">
    <source>
        <dbReference type="ARBA" id="ARBA00023163"/>
    </source>
</evidence>
<dbReference type="Proteomes" id="UP000543174">
    <property type="component" value="Unassembled WGS sequence"/>
</dbReference>
<dbReference type="PANTHER" id="PTHR30363:SF51">
    <property type="entry name" value="HTH-TYPE TRANSCRIPTIONAL REPRESSOR GLCR"/>
    <property type="match status" value="1"/>
</dbReference>
<organism evidence="4 5">
    <name type="scientific">Priestia aryabhattai</name>
    <name type="common">Bacillus aryabhattai</name>
    <dbReference type="NCBI Taxonomy" id="412384"/>
    <lineage>
        <taxon>Bacteria</taxon>
        <taxon>Bacillati</taxon>
        <taxon>Bacillota</taxon>
        <taxon>Bacilli</taxon>
        <taxon>Bacillales</taxon>
        <taxon>Bacillaceae</taxon>
        <taxon>Priestia</taxon>
    </lineage>
</organism>
<feature type="domain" description="HTH deoR-type" evidence="3">
    <location>
        <begin position="3"/>
        <end position="58"/>
    </location>
</feature>
<dbReference type="GO" id="GO:0003700">
    <property type="term" value="F:DNA-binding transcription factor activity"/>
    <property type="evidence" value="ECO:0007669"/>
    <property type="project" value="InterPro"/>
</dbReference>
<keyword evidence="1" id="KW-0805">Transcription regulation</keyword>
<keyword evidence="5" id="KW-1185">Reference proteome</keyword>
<proteinExistence type="predicted"/>
<evidence type="ECO:0000259" key="3">
    <source>
        <dbReference type="PROSITE" id="PS51000"/>
    </source>
</evidence>